<keyword evidence="3" id="KW-1185">Reference proteome</keyword>
<dbReference type="AlphaFoldDB" id="A0A2U1ZZ35"/>
<protein>
    <submittedName>
        <fullName evidence="2">NUDIX hydrolase</fullName>
    </submittedName>
</protein>
<sequence>MLRAWTAPDAGQEALRREYVGFVEERGASALERDGGPHHLTASTFVLTRKLDHVLLAFHRKAQLWLQMGGHIEPGDPSVADAAAREAREESGLATVALWPGGLADLDRHVLVGSFGRCHTHWDLGFVALAGRGEPIAVSDESERVAWFPVDALPEATSPDLPGRLAHVSAAVRAGSSGSVRQG</sequence>
<gene>
    <name evidence="2" type="ORF">C8046_00360</name>
</gene>
<evidence type="ECO:0000259" key="1">
    <source>
        <dbReference type="PROSITE" id="PS51462"/>
    </source>
</evidence>
<reference evidence="2 3" key="1">
    <citation type="submission" date="2018-03" db="EMBL/GenBank/DDBJ databases">
        <title>Genome assembly of novel Miniimonas species PCH200.</title>
        <authorList>
            <person name="Thakur V."/>
            <person name="Kumar V."/>
            <person name="Singh D."/>
        </authorList>
    </citation>
    <scope>NUCLEOTIDE SEQUENCE [LARGE SCALE GENOMIC DNA]</scope>
    <source>
        <strain evidence="2 3">PCH200</strain>
    </source>
</reference>
<organism evidence="2 3">
    <name type="scientific">Serinibacter arcticus</name>
    <dbReference type="NCBI Taxonomy" id="1655435"/>
    <lineage>
        <taxon>Bacteria</taxon>
        <taxon>Bacillati</taxon>
        <taxon>Actinomycetota</taxon>
        <taxon>Actinomycetes</taxon>
        <taxon>Micrococcales</taxon>
        <taxon>Beutenbergiaceae</taxon>
        <taxon>Serinibacter</taxon>
    </lineage>
</organism>
<dbReference type="SUPFAM" id="SSF55811">
    <property type="entry name" value="Nudix"/>
    <property type="match status" value="1"/>
</dbReference>
<dbReference type="PROSITE" id="PS51462">
    <property type="entry name" value="NUDIX"/>
    <property type="match status" value="1"/>
</dbReference>
<comment type="caution">
    <text evidence="2">The sequence shown here is derived from an EMBL/GenBank/DDBJ whole genome shotgun (WGS) entry which is preliminary data.</text>
</comment>
<keyword evidence="2" id="KW-0378">Hydrolase</keyword>
<evidence type="ECO:0000313" key="3">
    <source>
        <dbReference type="Proteomes" id="UP000245166"/>
    </source>
</evidence>
<feature type="domain" description="Nudix hydrolase" evidence="1">
    <location>
        <begin position="37"/>
        <end position="174"/>
    </location>
</feature>
<dbReference type="Proteomes" id="UP000245166">
    <property type="component" value="Unassembled WGS sequence"/>
</dbReference>
<dbReference type="Gene3D" id="3.90.79.10">
    <property type="entry name" value="Nucleoside Triphosphate Pyrophosphohydrolase"/>
    <property type="match status" value="1"/>
</dbReference>
<dbReference type="InterPro" id="IPR000086">
    <property type="entry name" value="NUDIX_hydrolase_dom"/>
</dbReference>
<dbReference type="OrthoDB" id="129709at2"/>
<proteinExistence type="predicted"/>
<dbReference type="EMBL" id="PYHR01000002">
    <property type="protein sequence ID" value="PWD52247.1"/>
    <property type="molecule type" value="Genomic_DNA"/>
</dbReference>
<dbReference type="InterPro" id="IPR015797">
    <property type="entry name" value="NUDIX_hydrolase-like_dom_sf"/>
</dbReference>
<evidence type="ECO:0000313" key="2">
    <source>
        <dbReference type="EMBL" id="PWD52247.1"/>
    </source>
</evidence>
<dbReference type="GO" id="GO:0016787">
    <property type="term" value="F:hydrolase activity"/>
    <property type="evidence" value="ECO:0007669"/>
    <property type="project" value="UniProtKB-KW"/>
</dbReference>
<dbReference type="Pfam" id="PF00293">
    <property type="entry name" value="NUDIX"/>
    <property type="match status" value="1"/>
</dbReference>
<name>A0A2U1ZZ35_9MICO</name>
<accession>A0A2U1ZZ35</accession>